<dbReference type="Proteomes" id="UP000321960">
    <property type="component" value="Unassembled WGS sequence"/>
</dbReference>
<evidence type="ECO:0000256" key="2">
    <source>
        <dbReference type="ARBA" id="ARBA00022475"/>
    </source>
</evidence>
<reference evidence="11" key="4">
    <citation type="submission" date="2023-01" db="EMBL/GenBank/DDBJ databases">
        <title>Draft genome sequence of Methylobacterium oxalidis strain NBRC 107715.</title>
        <authorList>
            <person name="Sun Q."/>
            <person name="Mori K."/>
        </authorList>
    </citation>
    <scope>NUCLEOTIDE SEQUENCE</scope>
    <source>
        <strain evidence="11">NBRC 107715</strain>
    </source>
</reference>
<keyword evidence="6 9" id="KW-0472">Membrane</keyword>
<dbReference type="GO" id="GO:0016758">
    <property type="term" value="F:hexosyltransferase activity"/>
    <property type="evidence" value="ECO:0007669"/>
    <property type="project" value="InterPro"/>
</dbReference>
<evidence type="ECO:0000256" key="6">
    <source>
        <dbReference type="ARBA" id="ARBA00023136"/>
    </source>
</evidence>
<dbReference type="EMBL" id="BSPK01000034">
    <property type="protein sequence ID" value="GLS64105.1"/>
    <property type="molecule type" value="Genomic_DNA"/>
</dbReference>
<evidence type="ECO:0000256" key="4">
    <source>
        <dbReference type="ARBA" id="ARBA00022692"/>
    </source>
</evidence>
<organism evidence="10 12">
    <name type="scientific">Methylobacterium oxalidis</name>
    <dbReference type="NCBI Taxonomy" id="944322"/>
    <lineage>
        <taxon>Bacteria</taxon>
        <taxon>Pseudomonadati</taxon>
        <taxon>Pseudomonadota</taxon>
        <taxon>Alphaproteobacteria</taxon>
        <taxon>Hyphomicrobiales</taxon>
        <taxon>Methylobacteriaceae</taxon>
        <taxon>Methylobacterium</taxon>
    </lineage>
</organism>
<comment type="subcellular location">
    <subcellularLocation>
        <location evidence="1">Cell membrane</location>
        <topology evidence="1">Multi-pass membrane protein</topology>
    </subcellularLocation>
</comment>
<evidence type="ECO:0000313" key="10">
    <source>
        <dbReference type="EMBL" id="GEP07311.1"/>
    </source>
</evidence>
<dbReference type="InterPro" id="IPR018584">
    <property type="entry name" value="GT87"/>
</dbReference>
<feature type="transmembrane region" description="Helical" evidence="9">
    <location>
        <begin position="290"/>
        <end position="307"/>
    </location>
</feature>
<evidence type="ECO:0000256" key="9">
    <source>
        <dbReference type="SAM" id="Phobius"/>
    </source>
</evidence>
<dbReference type="GO" id="GO:0005886">
    <property type="term" value="C:plasma membrane"/>
    <property type="evidence" value="ECO:0007669"/>
    <property type="project" value="UniProtKB-SubCell"/>
</dbReference>
<dbReference type="EMBL" id="BJZU01000146">
    <property type="protein sequence ID" value="GEP07311.1"/>
    <property type="molecule type" value="Genomic_DNA"/>
</dbReference>
<feature type="transmembrane region" description="Helical" evidence="9">
    <location>
        <begin position="263"/>
        <end position="283"/>
    </location>
</feature>
<evidence type="ECO:0008006" key="14">
    <source>
        <dbReference type="Google" id="ProtNLM"/>
    </source>
</evidence>
<dbReference type="AlphaFoldDB" id="A0A512JBN7"/>
<feature type="transmembrane region" description="Helical" evidence="9">
    <location>
        <begin position="125"/>
        <end position="154"/>
    </location>
</feature>
<reference evidence="11" key="1">
    <citation type="journal article" date="2014" name="Int. J. Syst. Evol. Microbiol.">
        <title>Complete genome of a new Firmicutes species belonging to the dominant human colonic microbiota ('Ruminococcus bicirculans') reveals two chromosomes and a selective capacity to utilize plant glucans.</title>
        <authorList>
            <consortium name="NISC Comparative Sequencing Program"/>
            <person name="Wegmann U."/>
            <person name="Louis P."/>
            <person name="Goesmann A."/>
            <person name="Henrissat B."/>
            <person name="Duncan S.H."/>
            <person name="Flint H.J."/>
        </authorList>
    </citation>
    <scope>NUCLEOTIDE SEQUENCE</scope>
    <source>
        <strain evidence="11">NBRC 107715</strain>
    </source>
</reference>
<sequence>MCVGLIASMVSWLAYQPWNPTGLFMTGAPFGRDFVNYWLGPRLAWAGEAWRLADLAAYDAAIRSALGATADSGRIFSYPPHILPPLLPFAALPFIVALTAFTAVNLGALAATLHLSDPNAAKRRGWLVVALVLSPPAATMVMFGQFGGLIALAATVSLLERERRPWLAGLCLAALSVKPQLALILGLILLGAGHWRWLPSAALGTTGLVILSLALFGIEPWDGFISFTLPIQSEFLTDFRPKKIATVCSVFFTARYWGLAPDLAWALQGMASIVALAVSVAVLRRGSLDPAALCVILLGTLVALPYASNYDVVIAAPALTLLLMDRTLAGRMPLLLAAVWLVVPLARIMLAYHIPILSLLMLGAVLREAFRLRSARLSSSAEHLPRSYGQTSAQSEWFGSSLDRKPVHAPLRPWRASATESATVSTRSSAG</sequence>
<comment type="caution">
    <text evidence="10">The sequence shown here is derived from an EMBL/GenBank/DDBJ whole genome shotgun (WGS) entry which is preliminary data.</text>
</comment>
<feature type="transmembrane region" description="Helical" evidence="9">
    <location>
        <begin position="197"/>
        <end position="218"/>
    </location>
</feature>
<name>A0A512JBN7_9HYPH</name>
<evidence type="ECO:0000256" key="1">
    <source>
        <dbReference type="ARBA" id="ARBA00004651"/>
    </source>
</evidence>
<feature type="transmembrane region" description="Helical" evidence="9">
    <location>
        <begin position="86"/>
        <end position="113"/>
    </location>
</feature>
<feature type="transmembrane region" description="Helical" evidence="9">
    <location>
        <begin position="166"/>
        <end position="190"/>
    </location>
</feature>
<keyword evidence="3" id="KW-0808">Transferase</keyword>
<keyword evidence="2" id="KW-1003">Cell membrane</keyword>
<keyword evidence="4 9" id="KW-0812">Transmembrane</keyword>
<gene>
    <name evidence="11" type="ORF">GCM10007888_24860</name>
    <name evidence="10" type="ORF">MOX02_53490</name>
</gene>
<feature type="transmembrane region" description="Helical" evidence="9">
    <location>
        <begin position="334"/>
        <end position="366"/>
    </location>
</feature>
<reference evidence="10 12" key="3">
    <citation type="submission" date="2019-07" db="EMBL/GenBank/DDBJ databases">
        <title>Whole genome shotgun sequence of Methylobacterium oxalidis NBRC 107715.</title>
        <authorList>
            <person name="Hosoyama A."/>
            <person name="Uohara A."/>
            <person name="Ohji S."/>
            <person name="Ichikawa N."/>
        </authorList>
    </citation>
    <scope>NUCLEOTIDE SEQUENCE [LARGE SCALE GENOMIC DNA]</scope>
    <source>
        <strain evidence="10 12">NBRC 107715</strain>
    </source>
</reference>
<evidence type="ECO:0000313" key="11">
    <source>
        <dbReference type="EMBL" id="GLS64105.1"/>
    </source>
</evidence>
<evidence type="ECO:0000313" key="12">
    <source>
        <dbReference type="Proteomes" id="UP000321960"/>
    </source>
</evidence>
<feature type="region of interest" description="Disordered" evidence="8">
    <location>
        <begin position="410"/>
        <end position="431"/>
    </location>
</feature>
<proteinExistence type="inferred from homology"/>
<keyword evidence="5 9" id="KW-1133">Transmembrane helix</keyword>
<feature type="compositionally biased region" description="Polar residues" evidence="8">
    <location>
        <begin position="418"/>
        <end position="431"/>
    </location>
</feature>
<comment type="similarity">
    <text evidence="7">Belongs to the glycosyltransferase 87 family.</text>
</comment>
<dbReference type="Pfam" id="PF09594">
    <property type="entry name" value="GT87"/>
    <property type="match status" value="1"/>
</dbReference>
<keyword evidence="13" id="KW-1185">Reference proteome</keyword>
<evidence type="ECO:0000256" key="3">
    <source>
        <dbReference type="ARBA" id="ARBA00022679"/>
    </source>
</evidence>
<evidence type="ECO:0000313" key="13">
    <source>
        <dbReference type="Proteomes" id="UP001156856"/>
    </source>
</evidence>
<evidence type="ECO:0000256" key="7">
    <source>
        <dbReference type="ARBA" id="ARBA00024033"/>
    </source>
</evidence>
<evidence type="ECO:0000256" key="5">
    <source>
        <dbReference type="ARBA" id="ARBA00022989"/>
    </source>
</evidence>
<accession>A0A512JBN7</accession>
<protein>
    <recommendedName>
        <fullName evidence="14">DUF2029 domain-containing protein</fullName>
    </recommendedName>
</protein>
<evidence type="ECO:0000256" key="8">
    <source>
        <dbReference type="SAM" id="MobiDB-lite"/>
    </source>
</evidence>
<reference evidence="13" key="2">
    <citation type="journal article" date="2019" name="Int. J. Syst. Evol. Microbiol.">
        <title>The Global Catalogue of Microorganisms (GCM) 10K type strain sequencing project: providing services to taxonomists for standard genome sequencing and annotation.</title>
        <authorList>
            <consortium name="The Broad Institute Genomics Platform"/>
            <consortium name="The Broad Institute Genome Sequencing Center for Infectious Disease"/>
            <person name="Wu L."/>
            <person name="Ma J."/>
        </authorList>
    </citation>
    <scope>NUCLEOTIDE SEQUENCE [LARGE SCALE GENOMIC DNA]</scope>
    <source>
        <strain evidence="13">NBRC 107715</strain>
    </source>
</reference>
<dbReference type="Proteomes" id="UP001156856">
    <property type="component" value="Unassembled WGS sequence"/>
</dbReference>